<dbReference type="PROSITE" id="PS01305">
    <property type="entry name" value="MOAA_NIFB_PQQE"/>
    <property type="match status" value="1"/>
</dbReference>
<protein>
    <recommendedName>
        <fullName evidence="3">GTP 3',8-cyclase</fullName>
        <ecNumber evidence="3">4.1.99.22</ecNumber>
    </recommendedName>
</protein>
<feature type="region of interest" description="Disordered" evidence="17">
    <location>
        <begin position="22"/>
        <end position="63"/>
    </location>
</feature>
<keyword evidence="11" id="KW-0411">Iron-sulfur</keyword>
<dbReference type="SFLD" id="SFLDG01386">
    <property type="entry name" value="main_SPASM_domain-containing"/>
    <property type="match status" value="1"/>
</dbReference>
<dbReference type="Gene3D" id="3.30.310.10">
    <property type="entry name" value="TATA-Binding Protein"/>
    <property type="match status" value="1"/>
</dbReference>
<evidence type="ECO:0000256" key="10">
    <source>
        <dbReference type="ARBA" id="ARBA00023004"/>
    </source>
</evidence>
<comment type="caution">
    <text evidence="19">The sequence shown here is derived from an EMBL/GenBank/DDBJ whole genome shotgun (WGS) entry which is preliminary data.</text>
</comment>
<evidence type="ECO:0000256" key="1">
    <source>
        <dbReference type="ARBA" id="ARBA00001966"/>
    </source>
</evidence>
<dbReference type="PROSITE" id="PS51918">
    <property type="entry name" value="RADICAL_SAM"/>
    <property type="match status" value="1"/>
</dbReference>
<dbReference type="SUPFAM" id="SSF102114">
    <property type="entry name" value="Radical SAM enzymes"/>
    <property type="match status" value="1"/>
</dbReference>
<dbReference type="SFLD" id="SFLDG01067">
    <property type="entry name" value="SPASM/twitch_domain_containing"/>
    <property type="match status" value="1"/>
</dbReference>
<dbReference type="GO" id="GO:0061798">
    <property type="term" value="F:GTP 3',8'-cyclase activity"/>
    <property type="evidence" value="ECO:0007669"/>
    <property type="project" value="UniProtKB-EC"/>
</dbReference>
<feature type="compositionally biased region" description="Low complexity" evidence="17">
    <location>
        <begin position="391"/>
        <end position="413"/>
    </location>
</feature>
<keyword evidence="4" id="KW-0813">Transport</keyword>
<evidence type="ECO:0000256" key="8">
    <source>
        <dbReference type="ARBA" id="ARBA00022741"/>
    </source>
</evidence>
<organism evidence="19 21">
    <name type="scientific">Perkinsus olseni</name>
    <name type="common">Perkinsus atlanticus</name>
    <dbReference type="NCBI Taxonomy" id="32597"/>
    <lineage>
        <taxon>Eukaryota</taxon>
        <taxon>Sar</taxon>
        <taxon>Alveolata</taxon>
        <taxon>Perkinsozoa</taxon>
        <taxon>Perkinsea</taxon>
        <taxon>Perkinsida</taxon>
        <taxon>Perkinsidae</taxon>
        <taxon>Perkinsus</taxon>
    </lineage>
</organism>
<feature type="coiled-coil region" evidence="16">
    <location>
        <begin position="182"/>
        <end position="314"/>
    </location>
</feature>
<evidence type="ECO:0000256" key="13">
    <source>
        <dbReference type="ARBA" id="ARBA00023150"/>
    </source>
</evidence>
<evidence type="ECO:0000313" key="21">
    <source>
        <dbReference type="Proteomes" id="UP000570595"/>
    </source>
</evidence>
<evidence type="ECO:0000256" key="7">
    <source>
        <dbReference type="ARBA" id="ARBA00022723"/>
    </source>
</evidence>
<dbReference type="EC" id="4.1.99.22" evidence="3"/>
<comment type="cofactor">
    <cofactor evidence="1">
        <name>[4Fe-4S] cluster</name>
        <dbReference type="ChEBI" id="CHEBI:49883"/>
    </cofactor>
</comment>
<dbReference type="GO" id="GO:0046872">
    <property type="term" value="F:metal ion binding"/>
    <property type="evidence" value="ECO:0007669"/>
    <property type="project" value="UniProtKB-KW"/>
</dbReference>
<name>A0A7J6M9X7_PEROL</name>
<evidence type="ECO:0000313" key="22">
    <source>
        <dbReference type="Proteomes" id="UP000572268"/>
    </source>
</evidence>
<comment type="catalytic activity">
    <reaction evidence="15">
        <text>GTP + AH2 + S-adenosyl-L-methionine = (8S)-3',8-cyclo-7,8-dihydroguanosine 5'-triphosphate + 5'-deoxyadenosine + L-methionine + A + H(+)</text>
        <dbReference type="Rhea" id="RHEA:49576"/>
        <dbReference type="ChEBI" id="CHEBI:13193"/>
        <dbReference type="ChEBI" id="CHEBI:15378"/>
        <dbReference type="ChEBI" id="CHEBI:17319"/>
        <dbReference type="ChEBI" id="CHEBI:17499"/>
        <dbReference type="ChEBI" id="CHEBI:37565"/>
        <dbReference type="ChEBI" id="CHEBI:57844"/>
        <dbReference type="ChEBI" id="CHEBI:59789"/>
        <dbReference type="ChEBI" id="CHEBI:131766"/>
        <dbReference type="EC" id="4.1.99.22"/>
    </reaction>
</comment>
<keyword evidence="6" id="KW-0949">S-adenosyl-L-methionine</keyword>
<evidence type="ECO:0000256" key="16">
    <source>
        <dbReference type="SAM" id="Coils"/>
    </source>
</evidence>
<evidence type="ECO:0000256" key="9">
    <source>
        <dbReference type="ARBA" id="ARBA00022927"/>
    </source>
</evidence>
<dbReference type="InterPro" id="IPR040064">
    <property type="entry name" value="MoaA-like"/>
</dbReference>
<evidence type="ECO:0000256" key="5">
    <source>
        <dbReference type="ARBA" id="ARBA00022485"/>
    </source>
</evidence>
<dbReference type="Pfam" id="PF06463">
    <property type="entry name" value="Mob_synth_C"/>
    <property type="match status" value="1"/>
</dbReference>
<dbReference type="OrthoDB" id="429626at2759"/>
<dbReference type="PANTHER" id="PTHR22960:SF0">
    <property type="entry name" value="MOLYBDENUM COFACTOR BIOSYNTHESIS PROTEIN 1"/>
    <property type="match status" value="1"/>
</dbReference>
<dbReference type="Gene3D" id="1.10.287.1490">
    <property type="match status" value="1"/>
</dbReference>
<sequence>MASSVPAVNGFGDSAFTFDPTAITAGAPPKEGTTTTGRVAPQSPFDTNFALTQKSSGGGAASGAANVSGFGMPDGVVSAGNKNAAAAPDAPGSERDCIYIDFDILGDGKTDPNELLKTLEEQLASPEAPIHNGMFGVFADKANIEDLPADSTKAVGDVSGSTAGDDKAGGGSSGTDQLAVERHLANLELSDAKAEIEQLKKQLSDSVSAHQSSLSQLSDARNQLDDSMNQVAKLEGEVNSLKSQNKTLSTDLSNAKDMWMKESSRASKLQDELNTRDDQIAEDSRRMTELSATNEALQRENAQLKKLFEGSENEVAARARAAENSFGQLNESYFGDSRAPPTTSRTPAAMASSLEEMVAPPQSDAFVRPPTTATTAFTPTPTAARLGTAASPPKTTTFGSSTPGTSGVVSGGPLLPHNVGSPATVERFRALIGAQEGVLYEDDTLQIGLQSSYTCGMGEGQVSLYFGNKSSGALDEFAVELISGDDISLKATEAVPTAIRAKQQIRLVVKVVCTKPTQQIPMMSMRFLLFDNTPRTLSLRLPILLSKFMAPVDIPNAGDFFSMWRHHAYHLSEQSAVVSITTSFDCRDSLLALARSATLGGVLKLHSQLDANPNNLVLCGKFPADSPEGIQCFTLPNATVLVRIEVGTGPQYAGKARVAVRSSEPVVALAVRDDLLLAFAELPVDAEPSDPNFDSGAAQGRRLLASSCDAKQLSKAVTDKFSRRHTYLRLSLTDKCNMRCQYCMPPSLYGDDNDEIKPPSANYLTADEIVTLASEFVNDLGISKIRLTGGEPTVRSDFPRIVEGIAGSCGQRLGQFGITTNGVVLERHLPVMRAAGLLHVNVSLDTLVAAKFPMISNRPEAYWRRTRKLIDSLRRDPDFRLKVNCVVMRGVNDDELLDFVELTREENLNVRFIEYMPFSGNNWGSGKLMLSKLEILNQIRDAVGADNLAVVEQRDPHSTVGRKYRVKGYKSTFGVISSMTDQFCDGCNRIRVSADGLLYNCLFASADSGVSLRDAIREGRPLRPLLEDSLGRKLWALGGRADMYELGERADELRNMMKIGG</sequence>
<accession>A0A7J6M9X7</accession>
<dbReference type="CDD" id="cd21117">
    <property type="entry name" value="Twitch_MoaA"/>
    <property type="match status" value="1"/>
</dbReference>
<dbReference type="InterPro" id="IPR013785">
    <property type="entry name" value="Aldolase_TIM"/>
</dbReference>
<dbReference type="InterPro" id="IPR010505">
    <property type="entry name" value="MoaA_twitch"/>
</dbReference>
<keyword evidence="5" id="KW-0004">4Fe-4S</keyword>
<dbReference type="SUPFAM" id="SSF49348">
    <property type="entry name" value="Clathrin adaptor appendage domain"/>
    <property type="match status" value="1"/>
</dbReference>
<feature type="compositionally biased region" description="Low complexity" evidence="17">
    <location>
        <begin position="371"/>
        <end position="384"/>
    </location>
</feature>
<dbReference type="GO" id="GO:0006777">
    <property type="term" value="P:Mo-molybdopterin cofactor biosynthetic process"/>
    <property type="evidence" value="ECO:0007669"/>
    <property type="project" value="UniProtKB-KW"/>
</dbReference>
<evidence type="ECO:0000256" key="14">
    <source>
        <dbReference type="ARBA" id="ARBA00023239"/>
    </source>
</evidence>
<keyword evidence="13" id="KW-0501">Molybdenum cofactor biosynthesis</keyword>
<dbReference type="Gene3D" id="3.20.20.70">
    <property type="entry name" value="Aldolase class I"/>
    <property type="match status" value="1"/>
</dbReference>
<reference evidence="21 22" key="1">
    <citation type="submission" date="2020-04" db="EMBL/GenBank/DDBJ databases">
        <title>Perkinsus olseni comparative genomics.</title>
        <authorList>
            <person name="Bogema D.R."/>
        </authorList>
    </citation>
    <scope>NUCLEOTIDE SEQUENCE [LARGE SCALE GENOMIC DNA]</scope>
    <source>
        <strain evidence="19">ATCC PRA-179</strain>
        <strain evidence="20">ATCC PRA-31</strain>
    </source>
</reference>
<comment type="pathway">
    <text evidence="2">Cofactor biosynthesis; molybdopterin biosynthesis.</text>
</comment>
<dbReference type="CDD" id="cd01335">
    <property type="entry name" value="Radical_SAM"/>
    <property type="match status" value="1"/>
</dbReference>
<dbReference type="InterPro" id="IPR000385">
    <property type="entry name" value="MoaA_NifB_PqqE_Fe-S-bd_CS"/>
</dbReference>
<dbReference type="UniPathway" id="UPA00344"/>
<evidence type="ECO:0000256" key="11">
    <source>
        <dbReference type="ARBA" id="ARBA00023014"/>
    </source>
</evidence>
<dbReference type="InterPro" id="IPR008152">
    <property type="entry name" value="Clathrin_a/b/g-adaptin_app_Ig"/>
</dbReference>
<evidence type="ECO:0000256" key="4">
    <source>
        <dbReference type="ARBA" id="ARBA00022448"/>
    </source>
</evidence>
<dbReference type="SFLD" id="SFLDS00029">
    <property type="entry name" value="Radical_SAM"/>
    <property type="match status" value="1"/>
</dbReference>
<dbReference type="NCBIfam" id="TIGR02666">
    <property type="entry name" value="moaA"/>
    <property type="match status" value="1"/>
</dbReference>
<dbReference type="GO" id="GO:0005525">
    <property type="term" value="F:GTP binding"/>
    <property type="evidence" value="ECO:0007669"/>
    <property type="project" value="UniProtKB-KW"/>
</dbReference>
<evidence type="ECO:0000256" key="12">
    <source>
        <dbReference type="ARBA" id="ARBA00023134"/>
    </source>
</evidence>
<keyword evidence="16" id="KW-0175">Coiled coil</keyword>
<dbReference type="GO" id="GO:0016192">
    <property type="term" value="P:vesicle-mediated transport"/>
    <property type="evidence" value="ECO:0007669"/>
    <property type="project" value="InterPro"/>
</dbReference>
<dbReference type="EMBL" id="JABANN010000040">
    <property type="protein sequence ID" value="KAF4673886.1"/>
    <property type="molecule type" value="Genomic_DNA"/>
</dbReference>
<dbReference type="InterPro" id="IPR012295">
    <property type="entry name" value="TBP_dom_sf"/>
</dbReference>
<gene>
    <name evidence="20" type="ORF">FOL46_006294</name>
    <name evidence="19" type="ORF">FOZ61_006583</name>
</gene>
<evidence type="ECO:0000256" key="17">
    <source>
        <dbReference type="SAM" id="MobiDB-lite"/>
    </source>
</evidence>
<dbReference type="InterPro" id="IPR058240">
    <property type="entry name" value="rSAM_sf"/>
</dbReference>
<evidence type="ECO:0000259" key="18">
    <source>
        <dbReference type="PROSITE" id="PS51918"/>
    </source>
</evidence>
<dbReference type="InterPro" id="IPR050105">
    <property type="entry name" value="MoCo_biosynth_MoaA/MoaC"/>
</dbReference>
<keyword evidence="7" id="KW-0479">Metal-binding</keyword>
<dbReference type="InterPro" id="IPR006638">
    <property type="entry name" value="Elp3/MiaA/NifB-like_rSAM"/>
</dbReference>
<dbReference type="SMART" id="SM00809">
    <property type="entry name" value="Alpha_adaptinC2"/>
    <property type="match status" value="1"/>
</dbReference>
<dbReference type="EMBL" id="JABAHT010000038">
    <property type="protein sequence ID" value="KAF4668344.1"/>
    <property type="molecule type" value="Genomic_DNA"/>
</dbReference>
<dbReference type="SFLD" id="SFLDG01383">
    <property type="entry name" value="cyclic_pyranopterin_phosphate"/>
    <property type="match status" value="1"/>
</dbReference>
<feature type="domain" description="Radical SAM core" evidence="18">
    <location>
        <begin position="720"/>
        <end position="946"/>
    </location>
</feature>
<evidence type="ECO:0000256" key="2">
    <source>
        <dbReference type="ARBA" id="ARBA00005046"/>
    </source>
</evidence>
<proteinExistence type="predicted"/>
<dbReference type="InterPro" id="IPR013041">
    <property type="entry name" value="Clathrin_app_Ig-like_sf"/>
</dbReference>
<dbReference type="Proteomes" id="UP000572268">
    <property type="component" value="Unassembled WGS sequence"/>
</dbReference>
<dbReference type="InterPro" id="IPR007197">
    <property type="entry name" value="rSAM"/>
</dbReference>
<dbReference type="Gene3D" id="2.60.40.1230">
    <property type="match status" value="1"/>
</dbReference>
<dbReference type="PANTHER" id="PTHR22960">
    <property type="entry name" value="MOLYBDOPTERIN COFACTOR SYNTHESIS PROTEIN A"/>
    <property type="match status" value="1"/>
</dbReference>
<keyword evidence="14" id="KW-0456">Lyase</keyword>
<keyword evidence="12" id="KW-0342">GTP-binding</keyword>
<feature type="region of interest" description="Disordered" evidence="17">
    <location>
        <begin position="371"/>
        <end position="413"/>
    </location>
</feature>
<keyword evidence="9" id="KW-0653">Protein transport</keyword>
<evidence type="ECO:0000256" key="3">
    <source>
        <dbReference type="ARBA" id="ARBA00012167"/>
    </source>
</evidence>
<evidence type="ECO:0000256" key="6">
    <source>
        <dbReference type="ARBA" id="ARBA00022691"/>
    </source>
</evidence>
<evidence type="ECO:0000313" key="19">
    <source>
        <dbReference type="EMBL" id="KAF4668344.1"/>
    </source>
</evidence>
<dbReference type="Pfam" id="PF04055">
    <property type="entry name" value="Radical_SAM"/>
    <property type="match status" value="1"/>
</dbReference>
<evidence type="ECO:0000256" key="15">
    <source>
        <dbReference type="ARBA" id="ARBA00048697"/>
    </source>
</evidence>
<keyword evidence="10" id="KW-0408">Iron</keyword>
<evidence type="ECO:0000313" key="20">
    <source>
        <dbReference type="EMBL" id="KAF4673886.1"/>
    </source>
</evidence>
<dbReference type="Proteomes" id="UP000570595">
    <property type="component" value="Unassembled WGS sequence"/>
</dbReference>
<keyword evidence="8" id="KW-0547">Nucleotide-binding</keyword>
<dbReference type="GO" id="GO:0051539">
    <property type="term" value="F:4 iron, 4 sulfur cluster binding"/>
    <property type="evidence" value="ECO:0007669"/>
    <property type="project" value="UniProtKB-KW"/>
</dbReference>
<dbReference type="SMART" id="SM00729">
    <property type="entry name" value="Elp3"/>
    <property type="match status" value="1"/>
</dbReference>
<feature type="region of interest" description="Disordered" evidence="17">
    <location>
        <begin position="152"/>
        <end position="175"/>
    </location>
</feature>
<dbReference type="Pfam" id="PF02883">
    <property type="entry name" value="Alpha_adaptinC2"/>
    <property type="match status" value="1"/>
</dbReference>
<dbReference type="AlphaFoldDB" id="A0A7J6M9X7"/>
<feature type="compositionally biased region" description="Polar residues" evidence="17">
    <location>
        <begin position="44"/>
        <end position="54"/>
    </location>
</feature>
<dbReference type="InterPro" id="IPR013483">
    <property type="entry name" value="MoaA"/>
</dbReference>
<dbReference type="GO" id="GO:0006886">
    <property type="term" value="P:intracellular protein transport"/>
    <property type="evidence" value="ECO:0007669"/>
    <property type="project" value="InterPro"/>
</dbReference>
<dbReference type="GO" id="GO:0061799">
    <property type="term" value="F:cyclic pyranopterin monophosphate synthase activity"/>
    <property type="evidence" value="ECO:0007669"/>
    <property type="project" value="TreeGrafter"/>
</dbReference>